<dbReference type="CDD" id="cd19776">
    <property type="entry name" value="Bbox2_TRIM25_C-IV"/>
    <property type="match status" value="1"/>
</dbReference>
<evidence type="ECO:0000313" key="10">
    <source>
        <dbReference type="Proteomes" id="UP001634394"/>
    </source>
</evidence>
<dbReference type="Proteomes" id="UP001634394">
    <property type="component" value="Unassembled WGS sequence"/>
</dbReference>
<keyword evidence="6" id="KW-0175">Coiled coil</keyword>
<evidence type="ECO:0000256" key="5">
    <source>
        <dbReference type="PROSITE-ProRule" id="PRU00024"/>
    </source>
</evidence>
<evidence type="ECO:0000256" key="1">
    <source>
        <dbReference type="ARBA" id="ARBA00022553"/>
    </source>
</evidence>
<dbReference type="InterPro" id="IPR047153">
    <property type="entry name" value="TRIM45/56/19-like"/>
</dbReference>
<sequence length="670" mass="76196">MATTSQAEAQISQALQCPICLETFTRPKVLPCGHTYCASCLQSHINNKVTHSKLAQAYFPCPVCRADTLLSDPSIRIDQWAESLPVNSIVSSLMDVSTRKREVYNCDQCIKNGKELLATYICKDCDRSMCMSCKQYHDGFPALCQHNVINVSDEAQTCFVIPDMSTIEACHQHSNKRIKFFCLDHEMPCCNTCVILEHRKCERVISVNDMLKSFDINKKSNEIETNLAMFENHLKQITGKIKENADTIQKDKSDILQQIHSLKAQLIAKLQKLEEDVIAALERNHKSESLNLQTQDIDGHTLITSIGNDRTQLNLVMTHGSVVQKVIMLHNLDRNQSRYLRAITEYQKDIKDVRISLDIDKTFPAYVDNMSKLGKINILCKHLVICSEALGTKVKLISPLKDRKAVKVSEFKVKLSSDMNVCHITDILHLRDARMIMVDGTNFKVKLFGQNHECQESMEFLNPPWSVCSLSDTEVAVTIPAQKTIQIIEIKDKMLKKREITTRFECWAIALVTDQLVITTDGHIIVILDTHGNQIKTVQMDTNQSEKQLIPHLIKADTTNSVMYISYYTAHKLGAYSMTWDVLFTYTNQDLTNSTGIDIDREGNIYLCSYTSHCVQQISAEGKFIRTLISNKEENKNPLSITFYTATDRFILSYGWCDVVEVYELQCSQQ</sequence>
<reference evidence="9 10" key="1">
    <citation type="submission" date="2024-11" db="EMBL/GenBank/DDBJ databases">
        <title>Chromosome-level genome assembly of the freshwater bivalve Anodonta woodiana.</title>
        <authorList>
            <person name="Chen X."/>
        </authorList>
    </citation>
    <scope>NUCLEOTIDE SEQUENCE [LARGE SCALE GENOMIC DNA]</scope>
    <source>
        <strain evidence="9">MN2024</strain>
        <tissue evidence="9">Gills</tissue>
    </source>
</reference>
<feature type="domain" description="RING-type" evidence="7">
    <location>
        <begin position="17"/>
        <end position="65"/>
    </location>
</feature>
<dbReference type="Gene3D" id="2.120.10.30">
    <property type="entry name" value="TolB, C-terminal domain"/>
    <property type="match status" value="1"/>
</dbReference>
<dbReference type="SUPFAM" id="SSF57850">
    <property type="entry name" value="RING/U-box"/>
    <property type="match status" value="1"/>
</dbReference>
<feature type="coiled-coil region" evidence="6">
    <location>
        <begin position="256"/>
        <end position="290"/>
    </location>
</feature>
<dbReference type="SUPFAM" id="SSF101898">
    <property type="entry name" value="NHL repeat"/>
    <property type="match status" value="1"/>
</dbReference>
<evidence type="ECO:0000256" key="2">
    <source>
        <dbReference type="ARBA" id="ARBA00022723"/>
    </source>
</evidence>
<dbReference type="PROSITE" id="PS00518">
    <property type="entry name" value="ZF_RING_1"/>
    <property type="match status" value="1"/>
</dbReference>
<dbReference type="InterPro" id="IPR000315">
    <property type="entry name" value="Znf_B-box"/>
</dbReference>
<dbReference type="Gene3D" id="3.30.40.10">
    <property type="entry name" value="Zinc/RING finger domain, C3HC4 (zinc finger)"/>
    <property type="match status" value="1"/>
</dbReference>
<evidence type="ECO:0000256" key="4">
    <source>
        <dbReference type="ARBA" id="ARBA00022833"/>
    </source>
</evidence>
<protein>
    <submittedName>
        <fullName evidence="9">Uncharacterized protein</fullName>
    </submittedName>
</protein>
<keyword evidence="1" id="KW-0597">Phosphoprotein</keyword>
<dbReference type="GO" id="GO:0008270">
    <property type="term" value="F:zinc ion binding"/>
    <property type="evidence" value="ECO:0007669"/>
    <property type="project" value="UniProtKB-KW"/>
</dbReference>
<dbReference type="PROSITE" id="PS50119">
    <property type="entry name" value="ZF_BBOX"/>
    <property type="match status" value="2"/>
</dbReference>
<dbReference type="PANTHER" id="PTHR25462:SF296">
    <property type="entry name" value="MEIOTIC P26, ISOFORM F"/>
    <property type="match status" value="1"/>
</dbReference>
<dbReference type="InterPro" id="IPR017907">
    <property type="entry name" value="Znf_RING_CS"/>
</dbReference>
<name>A0ABD3Y0F7_SINWO</name>
<evidence type="ECO:0000256" key="6">
    <source>
        <dbReference type="SAM" id="Coils"/>
    </source>
</evidence>
<dbReference type="InterPro" id="IPR001841">
    <property type="entry name" value="Znf_RING"/>
</dbReference>
<evidence type="ECO:0000259" key="8">
    <source>
        <dbReference type="PROSITE" id="PS50119"/>
    </source>
</evidence>
<dbReference type="InterPro" id="IPR010620">
    <property type="entry name" value="SBBP_repeat"/>
</dbReference>
<keyword evidence="10" id="KW-1185">Reference proteome</keyword>
<keyword evidence="4" id="KW-0862">Zinc</keyword>
<dbReference type="SUPFAM" id="SSF57845">
    <property type="entry name" value="B-box zinc-binding domain"/>
    <property type="match status" value="1"/>
</dbReference>
<dbReference type="SMART" id="SM00184">
    <property type="entry name" value="RING"/>
    <property type="match status" value="1"/>
</dbReference>
<keyword evidence="2" id="KW-0479">Metal-binding</keyword>
<dbReference type="Pfam" id="PF06739">
    <property type="entry name" value="SBBP"/>
    <property type="match status" value="1"/>
</dbReference>
<feature type="domain" description="B box-type" evidence="8">
    <location>
        <begin position="101"/>
        <end position="151"/>
    </location>
</feature>
<dbReference type="InterPro" id="IPR013083">
    <property type="entry name" value="Znf_RING/FYVE/PHD"/>
</dbReference>
<evidence type="ECO:0000259" key="7">
    <source>
        <dbReference type="PROSITE" id="PS50089"/>
    </source>
</evidence>
<dbReference type="CDD" id="cd19757">
    <property type="entry name" value="Bbox1"/>
    <property type="match status" value="1"/>
</dbReference>
<accession>A0ABD3Y0F7</accession>
<dbReference type="PANTHER" id="PTHR25462">
    <property type="entry name" value="BONUS, ISOFORM C-RELATED"/>
    <property type="match status" value="1"/>
</dbReference>
<gene>
    <name evidence="9" type="ORF">ACJMK2_004193</name>
</gene>
<dbReference type="PROSITE" id="PS50089">
    <property type="entry name" value="ZF_RING_2"/>
    <property type="match status" value="1"/>
</dbReference>
<dbReference type="Pfam" id="PF13445">
    <property type="entry name" value="zf-RING_UBOX"/>
    <property type="match status" value="1"/>
</dbReference>
<dbReference type="EMBL" id="JBJQND010000001">
    <property type="protein sequence ID" value="KAL3891951.1"/>
    <property type="molecule type" value="Genomic_DNA"/>
</dbReference>
<proteinExistence type="predicted"/>
<comment type="caution">
    <text evidence="9">The sequence shown here is derived from an EMBL/GenBank/DDBJ whole genome shotgun (WGS) entry which is preliminary data.</text>
</comment>
<feature type="domain" description="B box-type" evidence="8">
    <location>
        <begin position="165"/>
        <end position="207"/>
    </location>
</feature>
<organism evidence="9 10">
    <name type="scientific">Sinanodonta woodiana</name>
    <name type="common">Chinese pond mussel</name>
    <name type="synonym">Anodonta woodiana</name>
    <dbReference type="NCBI Taxonomy" id="1069815"/>
    <lineage>
        <taxon>Eukaryota</taxon>
        <taxon>Metazoa</taxon>
        <taxon>Spiralia</taxon>
        <taxon>Lophotrochozoa</taxon>
        <taxon>Mollusca</taxon>
        <taxon>Bivalvia</taxon>
        <taxon>Autobranchia</taxon>
        <taxon>Heteroconchia</taxon>
        <taxon>Palaeoheterodonta</taxon>
        <taxon>Unionida</taxon>
        <taxon>Unionoidea</taxon>
        <taxon>Unionidae</taxon>
        <taxon>Unioninae</taxon>
        <taxon>Sinanodonta</taxon>
    </lineage>
</organism>
<dbReference type="InterPro" id="IPR011042">
    <property type="entry name" value="6-blade_b-propeller_TolB-like"/>
</dbReference>
<dbReference type="Gene3D" id="3.30.160.60">
    <property type="entry name" value="Classic Zinc Finger"/>
    <property type="match status" value="1"/>
</dbReference>
<evidence type="ECO:0000256" key="3">
    <source>
        <dbReference type="ARBA" id="ARBA00022771"/>
    </source>
</evidence>
<keyword evidence="3 5" id="KW-0863">Zinc-finger</keyword>
<dbReference type="InterPro" id="IPR027370">
    <property type="entry name" value="Znf-RING_euk"/>
</dbReference>
<dbReference type="AlphaFoldDB" id="A0ABD3Y0F7"/>
<evidence type="ECO:0000313" key="9">
    <source>
        <dbReference type="EMBL" id="KAL3891951.1"/>
    </source>
</evidence>